<reference evidence="2" key="1">
    <citation type="submission" date="2016-11" db="UniProtKB">
        <authorList>
            <consortium name="WormBaseParasite"/>
        </authorList>
    </citation>
    <scope>IDENTIFICATION</scope>
</reference>
<name>A0A1I7WP07_HETBA</name>
<dbReference type="InterPro" id="IPR006994">
    <property type="entry name" value="TCF25/Rqc1"/>
</dbReference>
<organism evidence="1 2">
    <name type="scientific">Heterorhabditis bacteriophora</name>
    <name type="common">Entomopathogenic nematode worm</name>
    <dbReference type="NCBI Taxonomy" id="37862"/>
    <lineage>
        <taxon>Eukaryota</taxon>
        <taxon>Metazoa</taxon>
        <taxon>Ecdysozoa</taxon>
        <taxon>Nematoda</taxon>
        <taxon>Chromadorea</taxon>
        <taxon>Rhabditida</taxon>
        <taxon>Rhabditina</taxon>
        <taxon>Rhabditomorpha</taxon>
        <taxon>Strongyloidea</taxon>
        <taxon>Heterorhabditidae</taxon>
        <taxon>Heterorhabditis</taxon>
    </lineage>
</organism>
<evidence type="ECO:0000313" key="2">
    <source>
        <dbReference type="WBParaSite" id="Hba_06889"/>
    </source>
</evidence>
<proteinExistence type="predicted"/>
<keyword evidence="1" id="KW-1185">Reference proteome</keyword>
<dbReference type="Proteomes" id="UP000095283">
    <property type="component" value="Unplaced"/>
</dbReference>
<dbReference type="PANTHER" id="PTHR22684">
    <property type="entry name" value="NULP1-RELATED"/>
    <property type="match status" value="1"/>
</dbReference>
<dbReference type="GO" id="GO:1990112">
    <property type="term" value="C:RQC complex"/>
    <property type="evidence" value="ECO:0007669"/>
    <property type="project" value="TreeGrafter"/>
</dbReference>
<accession>A0A1I7WP07</accession>
<dbReference type="AlphaFoldDB" id="A0A1I7WP07"/>
<protein>
    <submittedName>
        <fullName evidence="2">MULE domain-containing protein</fullName>
    </submittedName>
</protein>
<dbReference type="PANTHER" id="PTHR22684:SF0">
    <property type="entry name" value="RIBOSOME QUALITY CONTROL COMPLEX SUBUNIT TCF25"/>
    <property type="match status" value="1"/>
</dbReference>
<evidence type="ECO:0000313" key="1">
    <source>
        <dbReference type="Proteomes" id="UP000095283"/>
    </source>
</evidence>
<sequence length="84" mass="10132">MELDHEDGNIKWFRFVHNGHYEKLERCFETALNFGKLIFTMDPQRDPLAVMLIIDTVAIKAKQYTWLKTLYQTAKVYFHNNYFL</sequence>
<dbReference type="Pfam" id="PF04910">
    <property type="entry name" value="Tcf25"/>
    <property type="match status" value="1"/>
</dbReference>
<dbReference type="WBParaSite" id="Hba_06889">
    <property type="protein sequence ID" value="Hba_06889"/>
    <property type="gene ID" value="Hba_06889"/>
</dbReference>